<protein>
    <recommendedName>
        <fullName evidence="8">ATP-dependent (S)-NAD(P)H-hydrate dehydratase</fullName>
        <ecNumber evidence="8">4.2.1.93</ecNumber>
    </recommendedName>
    <alternativeName>
        <fullName evidence="8">ATP-dependent NAD(P)HX dehydratase</fullName>
    </alternativeName>
</protein>
<dbReference type="EC" id="4.2.1.93" evidence="8"/>
<keyword evidence="6 8" id="KW-0456">Lyase</keyword>
<feature type="binding site" evidence="8">
    <location>
        <begin position="164"/>
        <end position="170"/>
    </location>
    <ligand>
        <name>(6S)-NADPHX</name>
        <dbReference type="ChEBI" id="CHEBI:64076"/>
    </ligand>
</feature>
<dbReference type="CDD" id="cd01171">
    <property type="entry name" value="YXKO-related"/>
    <property type="match status" value="1"/>
</dbReference>
<evidence type="ECO:0000313" key="11">
    <source>
        <dbReference type="Proteomes" id="UP000297245"/>
    </source>
</evidence>
<feature type="domain" description="YjeF C-terminal" evidence="9">
    <location>
        <begin position="7"/>
        <end position="328"/>
    </location>
</feature>
<dbReference type="GO" id="GO:0047453">
    <property type="term" value="F:ATP-dependent NAD(P)H-hydrate dehydratase activity"/>
    <property type="evidence" value="ECO:0007669"/>
    <property type="project" value="UniProtKB-UniRule"/>
</dbReference>
<dbReference type="PROSITE" id="PS51383">
    <property type="entry name" value="YJEF_C_3"/>
    <property type="match status" value="1"/>
</dbReference>
<dbReference type="SUPFAM" id="SSF53613">
    <property type="entry name" value="Ribokinase-like"/>
    <property type="match status" value="1"/>
</dbReference>
<dbReference type="Proteomes" id="UP000297245">
    <property type="component" value="Unassembled WGS sequence"/>
</dbReference>
<feature type="binding site" evidence="8">
    <location>
        <begin position="202"/>
        <end position="206"/>
    </location>
    <ligand>
        <name>ATP</name>
        <dbReference type="ChEBI" id="CHEBI:30616"/>
    </ligand>
</feature>
<keyword evidence="4" id="KW-0521">NADP</keyword>
<dbReference type="AlphaFoldDB" id="A0A4V4HHF5"/>
<dbReference type="PANTHER" id="PTHR12592:SF0">
    <property type="entry name" value="ATP-DEPENDENT (S)-NAD(P)H-HYDRATE DEHYDRATASE"/>
    <property type="match status" value="1"/>
</dbReference>
<proteinExistence type="inferred from homology"/>
<evidence type="ECO:0000256" key="6">
    <source>
        <dbReference type="ARBA" id="ARBA00023239"/>
    </source>
</evidence>
<dbReference type="GO" id="GO:0046496">
    <property type="term" value="P:nicotinamide nucleotide metabolic process"/>
    <property type="evidence" value="ECO:0007669"/>
    <property type="project" value="UniProtKB-UniRule"/>
</dbReference>
<evidence type="ECO:0000256" key="2">
    <source>
        <dbReference type="ARBA" id="ARBA00022741"/>
    </source>
</evidence>
<evidence type="ECO:0000313" key="10">
    <source>
        <dbReference type="EMBL" id="THV02496.1"/>
    </source>
</evidence>
<keyword evidence="3 8" id="KW-0067">ATP-binding</keyword>
<evidence type="ECO:0000256" key="1">
    <source>
        <dbReference type="ARBA" id="ARBA00022553"/>
    </source>
</evidence>
<dbReference type="GO" id="GO:0005737">
    <property type="term" value="C:cytoplasm"/>
    <property type="evidence" value="ECO:0007669"/>
    <property type="project" value="UniProtKB-SubCell"/>
</dbReference>
<accession>A0A4V4HHF5</accession>
<feature type="binding site" evidence="8">
    <location>
        <position position="254"/>
    </location>
    <ligand>
        <name>(6S)-NADPHX</name>
        <dbReference type="ChEBI" id="CHEBI:64076"/>
    </ligand>
</feature>
<comment type="similarity">
    <text evidence="8">Belongs to the NnrD/CARKD family.</text>
</comment>
<dbReference type="InterPro" id="IPR000631">
    <property type="entry name" value="CARKD"/>
</dbReference>
<dbReference type="InterPro" id="IPR029056">
    <property type="entry name" value="Ribokinase-like"/>
</dbReference>
<evidence type="ECO:0000256" key="5">
    <source>
        <dbReference type="ARBA" id="ARBA00023027"/>
    </source>
</evidence>
<dbReference type="Gene3D" id="3.40.1190.20">
    <property type="match status" value="1"/>
</dbReference>
<dbReference type="EMBL" id="ML179076">
    <property type="protein sequence ID" value="THV02496.1"/>
    <property type="molecule type" value="Genomic_DNA"/>
</dbReference>
<keyword evidence="8" id="KW-0963">Cytoplasm</keyword>
<dbReference type="PANTHER" id="PTHR12592">
    <property type="entry name" value="ATP-DEPENDENT (S)-NAD(P)H-HYDRATE DEHYDRATASE FAMILY MEMBER"/>
    <property type="match status" value="1"/>
</dbReference>
<evidence type="ECO:0000259" key="9">
    <source>
        <dbReference type="PROSITE" id="PS51383"/>
    </source>
</evidence>
<keyword evidence="2 8" id="KW-0547">Nucleotide-binding</keyword>
<sequence length="341" mass="36113">MPIPRKLFDTIKQVIPPLDGSLHKGQSGRVGVLGGALDYTGAPFFAAITALRFGADLSHVICSPTAAGAIKSYSPDLIVHPILREDSTPDKVQPELKSLLSRLHVLVVGPGLGREPYMQSFAKLALSLARSQGMFLVLDADALFLIGRDISLIEGYRRAVVTPNVVEFKRLSEAVGIDPNTPASERAGAISRALGGVTVLQKGAKDIISIDTTGADADLEASQLKGIDAEKEKTKETVEVDVEGGLKRCGGQGDILSGTVGTFMAWGKCYEDGAFGDHSIPASKMPLLAAVAGSMVTRTASRRAFYKEGRGVVTQDMLSEIGKSFAEVFGEETQGQDKGKL</sequence>
<keyword evidence="11" id="KW-1185">Reference proteome</keyword>
<comment type="catalytic activity">
    <reaction evidence="8">
        <text>(6S)-NADHX + ATP = ADP + phosphate + NADH + H(+)</text>
        <dbReference type="Rhea" id="RHEA:19017"/>
        <dbReference type="ChEBI" id="CHEBI:15378"/>
        <dbReference type="ChEBI" id="CHEBI:30616"/>
        <dbReference type="ChEBI" id="CHEBI:43474"/>
        <dbReference type="ChEBI" id="CHEBI:57945"/>
        <dbReference type="ChEBI" id="CHEBI:64074"/>
        <dbReference type="ChEBI" id="CHEBI:456216"/>
        <dbReference type="EC" id="4.2.1.93"/>
    </reaction>
</comment>
<comment type="catalytic activity">
    <reaction evidence="7 8">
        <text>(6S)-NADPHX + ATP = ADP + phosphate + NADPH + H(+)</text>
        <dbReference type="Rhea" id="RHEA:32231"/>
        <dbReference type="ChEBI" id="CHEBI:15378"/>
        <dbReference type="ChEBI" id="CHEBI:30616"/>
        <dbReference type="ChEBI" id="CHEBI:43474"/>
        <dbReference type="ChEBI" id="CHEBI:57783"/>
        <dbReference type="ChEBI" id="CHEBI:64076"/>
        <dbReference type="ChEBI" id="CHEBI:456216"/>
        <dbReference type="EC" id="4.2.1.93"/>
    </reaction>
</comment>
<dbReference type="OrthoDB" id="8110916at2759"/>
<keyword evidence="1 8" id="KW-0597">Phosphoprotein</keyword>
<evidence type="ECO:0000256" key="8">
    <source>
        <dbReference type="HAMAP-Rule" id="MF_03157"/>
    </source>
</evidence>
<dbReference type="GO" id="GO:0005524">
    <property type="term" value="F:ATP binding"/>
    <property type="evidence" value="ECO:0007669"/>
    <property type="project" value="UniProtKB-KW"/>
</dbReference>
<feature type="binding site" evidence="8">
    <location>
        <begin position="244"/>
        <end position="253"/>
    </location>
    <ligand>
        <name>ATP</name>
        <dbReference type="ChEBI" id="CHEBI:30616"/>
    </ligand>
</feature>
<comment type="cofactor">
    <cofactor evidence="8">
        <name>Mg(2+)</name>
        <dbReference type="ChEBI" id="CHEBI:18420"/>
    </cofactor>
</comment>
<dbReference type="Pfam" id="PF01256">
    <property type="entry name" value="Carb_kinase"/>
    <property type="match status" value="1"/>
</dbReference>
<evidence type="ECO:0000256" key="7">
    <source>
        <dbReference type="ARBA" id="ARBA00047472"/>
    </source>
</evidence>
<feature type="binding site" evidence="8">
    <location>
        <position position="111"/>
    </location>
    <ligand>
        <name>(6S)-NADPHX</name>
        <dbReference type="ChEBI" id="CHEBI:64076"/>
    </ligand>
</feature>
<comment type="subcellular location">
    <subcellularLocation>
        <location evidence="8">Cytoplasm</location>
    </subcellularLocation>
</comment>
<keyword evidence="5 8" id="KW-0520">NAD</keyword>
<dbReference type="FunFam" id="3.40.1190.20:FF:000023">
    <property type="entry name" value="ATP-dependent (S)-NAD(P)H-hydrate dehydratase"/>
    <property type="match status" value="1"/>
</dbReference>
<dbReference type="HAMAP" id="MF_01965">
    <property type="entry name" value="NADHX_dehydratase"/>
    <property type="match status" value="1"/>
</dbReference>
<reference evidence="10 11" key="1">
    <citation type="journal article" date="2019" name="Nat. Ecol. Evol.">
        <title>Megaphylogeny resolves global patterns of mushroom evolution.</title>
        <authorList>
            <person name="Varga T."/>
            <person name="Krizsan K."/>
            <person name="Foldi C."/>
            <person name="Dima B."/>
            <person name="Sanchez-Garcia M."/>
            <person name="Sanchez-Ramirez S."/>
            <person name="Szollosi G.J."/>
            <person name="Szarkandi J.G."/>
            <person name="Papp V."/>
            <person name="Albert L."/>
            <person name="Andreopoulos W."/>
            <person name="Angelini C."/>
            <person name="Antonin V."/>
            <person name="Barry K.W."/>
            <person name="Bougher N.L."/>
            <person name="Buchanan P."/>
            <person name="Buyck B."/>
            <person name="Bense V."/>
            <person name="Catcheside P."/>
            <person name="Chovatia M."/>
            <person name="Cooper J."/>
            <person name="Damon W."/>
            <person name="Desjardin D."/>
            <person name="Finy P."/>
            <person name="Geml J."/>
            <person name="Haridas S."/>
            <person name="Hughes K."/>
            <person name="Justo A."/>
            <person name="Karasinski D."/>
            <person name="Kautmanova I."/>
            <person name="Kiss B."/>
            <person name="Kocsube S."/>
            <person name="Kotiranta H."/>
            <person name="LaButti K.M."/>
            <person name="Lechner B.E."/>
            <person name="Liimatainen K."/>
            <person name="Lipzen A."/>
            <person name="Lukacs Z."/>
            <person name="Mihaltcheva S."/>
            <person name="Morgado L.N."/>
            <person name="Niskanen T."/>
            <person name="Noordeloos M.E."/>
            <person name="Ohm R.A."/>
            <person name="Ortiz-Santana B."/>
            <person name="Ovrebo C."/>
            <person name="Racz N."/>
            <person name="Riley R."/>
            <person name="Savchenko A."/>
            <person name="Shiryaev A."/>
            <person name="Soop K."/>
            <person name="Spirin V."/>
            <person name="Szebenyi C."/>
            <person name="Tomsovsky M."/>
            <person name="Tulloss R.E."/>
            <person name="Uehling J."/>
            <person name="Grigoriev I.V."/>
            <person name="Vagvolgyi C."/>
            <person name="Papp T."/>
            <person name="Martin F.M."/>
            <person name="Miettinen O."/>
            <person name="Hibbett D.S."/>
            <person name="Nagy L.G."/>
        </authorList>
    </citation>
    <scope>NUCLEOTIDE SEQUENCE [LARGE SCALE GENOMIC DNA]</scope>
    <source>
        <strain evidence="10 11">CBS 962.96</strain>
    </source>
</reference>
<gene>
    <name evidence="10" type="ORF">K435DRAFT_963011</name>
</gene>
<name>A0A4V4HHF5_DENBC</name>
<evidence type="ECO:0000256" key="3">
    <source>
        <dbReference type="ARBA" id="ARBA00022840"/>
    </source>
</evidence>
<dbReference type="GO" id="GO:0110051">
    <property type="term" value="P:metabolite repair"/>
    <property type="evidence" value="ECO:0007669"/>
    <property type="project" value="TreeGrafter"/>
</dbReference>
<dbReference type="NCBIfam" id="TIGR00196">
    <property type="entry name" value="yjeF_cterm"/>
    <property type="match status" value="1"/>
</dbReference>
<evidence type="ECO:0000256" key="4">
    <source>
        <dbReference type="ARBA" id="ARBA00022857"/>
    </source>
</evidence>
<comment type="function">
    <text evidence="8">Catalyzes the dehydration of the S-form of NAD(P)HX at the expense of ATP, which is converted to ADP. Together with NAD(P)HX epimerase, which catalyzes the epimerization of the S- and R-forms, the enzyme allows the repair of both epimers of NAD(P)HX, a damaged form of NAD(P)H that is a result of enzymatic or heat-dependent hydration.</text>
</comment>
<organism evidence="10 11">
    <name type="scientific">Dendrothele bispora (strain CBS 962.96)</name>
    <dbReference type="NCBI Taxonomy" id="1314807"/>
    <lineage>
        <taxon>Eukaryota</taxon>
        <taxon>Fungi</taxon>
        <taxon>Dikarya</taxon>
        <taxon>Basidiomycota</taxon>
        <taxon>Agaricomycotina</taxon>
        <taxon>Agaricomycetes</taxon>
        <taxon>Agaricomycetidae</taxon>
        <taxon>Agaricales</taxon>
        <taxon>Agaricales incertae sedis</taxon>
        <taxon>Dendrothele</taxon>
    </lineage>
</organism>